<dbReference type="AlphaFoldDB" id="A0A9J6PTF5"/>
<sequence length="47" mass="5347">MKKMHLLMKNYPEGKACKNCKKPLPVAEPIVCVKSWLCRYPSPGKTV</sequence>
<dbReference type="EMBL" id="JAODIM010000038">
    <property type="protein sequence ID" value="MCU5777327.1"/>
    <property type="molecule type" value="Genomic_DNA"/>
</dbReference>
<protein>
    <submittedName>
        <fullName evidence="1">Uncharacterized protein</fullName>
    </submittedName>
</protein>
<dbReference type="Proteomes" id="UP001064262">
    <property type="component" value="Unassembled WGS sequence"/>
</dbReference>
<gene>
    <name evidence="1" type="ORF">N5923_07470</name>
</gene>
<keyword evidence="2" id="KW-1185">Reference proteome</keyword>
<proteinExistence type="predicted"/>
<accession>A0A9J6PTF5</accession>
<name>A0A9J6PTF5_9GAMM</name>
<reference evidence="1" key="1">
    <citation type="submission" date="2022-09" db="EMBL/GenBank/DDBJ databases">
        <title>Winslowiella arboricola sp. nov., isolated from bleeding cankers on broadleaf hosts.</title>
        <authorList>
            <person name="Brady C."/>
            <person name="Kaur S."/>
            <person name="Crampton B."/>
            <person name="Maddock D."/>
            <person name="Arnold D."/>
            <person name="Denman S."/>
        </authorList>
    </citation>
    <scope>NUCLEOTIDE SEQUENCE</scope>
    <source>
        <strain evidence="1">BAC 15a-03b</strain>
    </source>
</reference>
<organism evidence="1 2">
    <name type="scientific">Winslowiella arboricola</name>
    <dbReference type="NCBI Taxonomy" id="2978220"/>
    <lineage>
        <taxon>Bacteria</taxon>
        <taxon>Pseudomonadati</taxon>
        <taxon>Pseudomonadota</taxon>
        <taxon>Gammaproteobacteria</taxon>
        <taxon>Enterobacterales</taxon>
        <taxon>Erwiniaceae</taxon>
        <taxon>Winslowiella</taxon>
    </lineage>
</organism>
<evidence type="ECO:0000313" key="2">
    <source>
        <dbReference type="Proteomes" id="UP001064262"/>
    </source>
</evidence>
<comment type="caution">
    <text evidence="1">The sequence shown here is derived from an EMBL/GenBank/DDBJ whole genome shotgun (WGS) entry which is preliminary data.</text>
</comment>
<evidence type="ECO:0000313" key="1">
    <source>
        <dbReference type="EMBL" id="MCU5777327.1"/>
    </source>
</evidence>
<dbReference type="RefSeq" id="WP_267143254.1">
    <property type="nucleotide sequence ID" value="NZ_JAODIL010000076.1"/>
</dbReference>